<name>A0A5E6MAQ8_9BACT</name>
<evidence type="ECO:0000256" key="8">
    <source>
        <dbReference type="ARBA" id="ARBA00023136"/>
    </source>
</evidence>
<comment type="function">
    <text evidence="9">This protein specifically catalyzes the removal of signal peptides from prolipoproteins.</text>
</comment>
<comment type="similarity">
    <text evidence="1 9 10">Belongs to the peptidase A8 family.</text>
</comment>
<comment type="catalytic activity">
    <reaction evidence="9">
        <text>Release of signal peptides from bacterial membrane prolipoproteins. Hydrolyzes -Xaa-Yaa-Zaa-|-(S,diacylglyceryl)Cys-, in which Xaa is hydrophobic (preferably Leu), and Yaa (Ala or Ser) and Zaa (Gly or Ala) have small, neutral side chains.</text>
        <dbReference type="EC" id="3.4.23.36"/>
    </reaction>
</comment>
<feature type="transmembrane region" description="Helical" evidence="9">
    <location>
        <begin position="162"/>
        <end position="182"/>
    </location>
</feature>
<feature type="active site" evidence="9">
    <location>
        <position position="148"/>
    </location>
</feature>
<keyword evidence="7 9" id="KW-1133">Transmembrane helix</keyword>
<keyword evidence="2 9" id="KW-1003">Cell membrane</keyword>
<evidence type="ECO:0000256" key="1">
    <source>
        <dbReference type="ARBA" id="ARBA00006139"/>
    </source>
</evidence>
<keyword evidence="8 9" id="KW-0472">Membrane</keyword>
<evidence type="ECO:0000256" key="10">
    <source>
        <dbReference type="RuleBase" id="RU004181"/>
    </source>
</evidence>
<feature type="transmembrane region" description="Helical" evidence="9">
    <location>
        <begin position="66"/>
        <end position="89"/>
    </location>
</feature>
<dbReference type="UniPathway" id="UPA00665"/>
<evidence type="ECO:0000256" key="3">
    <source>
        <dbReference type="ARBA" id="ARBA00022670"/>
    </source>
</evidence>
<keyword evidence="4 9" id="KW-0812">Transmembrane</keyword>
<sequence length="186" mass="20468">MIPLLRSKQSSSNVLFPEGRERRTPSSGPDASCRRLPGPLYWGLLLGLFLLDQGTKTLILRQGENFPLSLLPGFLNLVSVQNTGIIFGLFAGQNWLWIGIGSFILLAGLWASRSVDWSSRETNVIAALLTAGAAGNISDRIAHGFVVDFIDVYVGSWHWPSFNVADSCLCIASLWMIFRFALARAR</sequence>
<feature type="active site" evidence="9">
    <location>
        <position position="166"/>
    </location>
</feature>
<dbReference type="GO" id="GO:0006508">
    <property type="term" value="P:proteolysis"/>
    <property type="evidence" value="ECO:0007669"/>
    <property type="project" value="UniProtKB-KW"/>
</dbReference>
<protein>
    <recommendedName>
        <fullName evidence="9">Lipoprotein signal peptidase</fullName>
        <ecNumber evidence="9">3.4.23.36</ecNumber>
    </recommendedName>
    <alternativeName>
        <fullName evidence="9">Prolipoprotein signal peptidase</fullName>
    </alternativeName>
    <alternativeName>
        <fullName evidence="9">Signal peptidase II</fullName>
        <shortName evidence="9">SPase II</shortName>
    </alternativeName>
</protein>
<evidence type="ECO:0000256" key="7">
    <source>
        <dbReference type="ARBA" id="ARBA00022989"/>
    </source>
</evidence>
<feature type="region of interest" description="Disordered" evidence="11">
    <location>
        <begin position="1"/>
        <end position="31"/>
    </location>
</feature>
<evidence type="ECO:0000256" key="6">
    <source>
        <dbReference type="ARBA" id="ARBA00022801"/>
    </source>
</evidence>
<dbReference type="PANTHER" id="PTHR33695:SF1">
    <property type="entry name" value="LIPOPROTEIN SIGNAL PEPTIDASE"/>
    <property type="match status" value="1"/>
</dbReference>
<dbReference type="HAMAP" id="MF_00161">
    <property type="entry name" value="LspA"/>
    <property type="match status" value="1"/>
</dbReference>
<comment type="subcellular location">
    <subcellularLocation>
        <location evidence="9">Cell membrane</location>
        <topology evidence="9">Multi-pass membrane protein</topology>
    </subcellularLocation>
</comment>
<comment type="caution">
    <text evidence="12">The sequence shown here is derived from an EMBL/GenBank/DDBJ whole genome shotgun (WGS) entry which is preliminary data.</text>
</comment>
<gene>
    <name evidence="9 12" type="primary">lspA</name>
    <name evidence="12" type="ORF">MAMC_00551</name>
</gene>
<keyword evidence="13" id="KW-1185">Reference proteome</keyword>
<evidence type="ECO:0000256" key="5">
    <source>
        <dbReference type="ARBA" id="ARBA00022750"/>
    </source>
</evidence>
<evidence type="ECO:0000313" key="13">
    <source>
        <dbReference type="Proteomes" id="UP000381693"/>
    </source>
</evidence>
<dbReference type="PRINTS" id="PR00781">
    <property type="entry name" value="LIPOSIGPTASE"/>
</dbReference>
<dbReference type="GO" id="GO:0004190">
    <property type="term" value="F:aspartic-type endopeptidase activity"/>
    <property type="evidence" value="ECO:0007669"/>
    <property type="project" value="UniProtKB-UniRule"/>
</dbReference>
<feature type="transmembrane region" description="Helical" evidence="9">
    <location>
        <begin position="95"/>
        <end position="112"/>
    </location>
</feature>
<evidence type="ECO:0000256" key="4">
    <source>
        <dbReference type="ARBA" id="ARBA00022692"/>
    </source>
</evidence>
<dbReference type="EC" id="3.4.23.36" evidence="9"/>
<accession>A0A5E6MAQ8</accession>
<evidence type="ECO:0000256" key="9">
    <source>
        <dbReference type="HAMAP-Rule" id="MF_00161"/>
    </source>
</evidence>
<dbReference type="AlphaFoldDB" id="A0A5E6MAQ8"/>
<dbReference type="Pfam" id="PF01252">
    <property type="entry name" value="Peptidase_A8"/>
    <property type="match status" value="1"/>
</dbReference>
<dbReference type="NCBIfam" id="TIGR00077">
    <property type="entry name" value="lspA"/>
    <property type="match status" value="1"/>
</dbReference>
<feature type="transmembrane region" description="Helical" evidence="9">
    <location>
        <begin position="124"/>
        <end position="142"/>
    </location>
</feature>
<proteinExistence type="inferred from homology"/>
<dbReference type="PANTHER" id="PTHR33695">
    <property type="entry name" value="LIPOPROTEIN SIGNAL PEPTIDASE"/>
    <property type="match status" value="1"/>
</dbReference>
<keyword evidence="3 9" id="KW-0645">Protease</keyword>
<dbReference type="OrthoDB" id="9810259at2"/>
<evidence type="ECO:0000256" key="11">
    <source>
        <dbReference type="SAM" id="MobiDB-lite"/>
    </source>
</evidence>
<dbReference type="EMBL" id="CABFUZ020000087">
    <property type="protein sequence ID" value="VVM05409.1"/>
    <property type="molecule type" value="Genomic_DNA"/>
</dbReference>
<keyword evidence="6 9" id="KW-0378">Hydrolase</keyword>
<dbReference type="GO" id="GO:0005886">
    <property type="term" value="C:plasma membrane"/>
    <property type="evidence" value="ECO:0007669"/>
    <property type="project" value="UniProtKB-SubCell"/>
</dbReference>
<organism evidence="12 13">
    <name type="scientific">Methylacidimicrobium cyclopophantes</name>
    <dbReference type="NCBI Taxonomy" id="1041766"/>
    <lineage>
        <taxon>Bacteria</taxon>
        <taxon>Pseudomonadati</taxon>
        <taxon>Verrucomicrobiota</taxon>
        <taxon>Methylacidimicrobium</taxon>
    </lineage>
</organism>
<dbReference type="InterPro" id="IPR001872">
    <property type="entry name" value="Peptidase_A8"/>
</dbReference>
<keyword evidence="5 9" id="KW-0064">Aspartyl protease</keyword>
<evidence type="ECO:0000256" key="2">
    <source>
        <dbReference type="ARBA" id="ARBA00022475"/>
    </source>
</evidence>
<reference evidence="12" key="1">
    <citation type="submission" date="2019-09" db="EMBL/GenBank/DDBJ databases">
        <authorList>
            <person name="Cremers G."/>
        </authorList>
    </citation>
    <scope>NUCLEOTIDE SEQUENCE [LARGE SCALE GENOMIC DNA]</scope>
    <source>
        <strain evidence="12">3B</strain>
    </source>
</reference>
<comment type="pathway">
    <text evidence="9">Protein modification; lipoprotein biosynthesis (signal peptide cleavage).</text>
</comment>
<dbReference type="RefSeq" id="WP_142524647.1">
    <property type="nucleotide sequence ID" value="NZ_CABFUZ020000087.1"/>
</dbReference>
<evidence type="ECO:0000313" key="12">
    <source>
        <dbReference type="EMBL" id="VVM05409.1"/>
    </source>
</evidence>
<dbReference type="Proteomes" id="UP000381693">
    <property type="component" value="Unassembled WGS sequence"/>
</dbReference>